<dbReference type="Proteomes" id="UP000785679">
    <property type="component" value="Unassembled WGS sequence"/>
</dbReference>
<reference evidence="1" key="1">
    <citation type="submission" date="2019-06" db="EMBL/GenBank/DDBJ databases">
        <authorList>
            <person name="Zheng W."/>
        </authorList>
    </citation>
    <scope>NUCLEOTIDE SEQUENCE</scope>
    <source>
        <strain evidence="1">QDHG01</strain>
    </source>
</reference>
<protein>
    <submittedName>
        <fullName evidence="1">Uncharacterized protein</fullName>
    </submittedName>
</protein>
<gene>
    <name evidence="1" type="ORF">FGO68_gene1547</name>
</gene>
<dbReference type="AlphaFoldDB" id="A0A8J8T0M4"/>
<sequence>MEYMKLCSCNSGEKVVYQCNKQECPNFTKQKLYCLRCMNETMHNHLASVIAIQSQNTSDDWNALRRNAKTLFDNIKMFNLFHKPLLDILDGKVTNLEQKFQTKLEESLNLYQKIEAFYKEKVHNLVVRGDILALQALNQNFQSFKLKMQGLEFLIKIGPAAIWKLYSGIINDVPTHQILESFSSQSCEVFLFLKSFKLCVAILQITKAISVAGNEPPQEILEHSNLMDLNCALQKYITDAVQEQELSNSQIAKIDHIRSELGHIYTNIMFLRLKEENKAQSVKLKELEGRFAQFELNKSNSAQY</sequence>
<evidence type="ECO:0000313" key="2">
    <source>
        <dbReference type="Proteomes" id="UP000785679"/>
    </source>
</evidence>
<name>A0A8J8T0M4_HALGN</name>
<comment type="caution">
    <text evidence="1">The sequence shown here is derived from an EMBL/GenBank/DDBJ whole genome shotgun (WGS) entry which is preliminary data.</text>
</comment>
<organism evidence="1 2">
    <name type="scientific">Halteria grandinella</name>
    <dbReference type="NCBI Taxonomy" id="5974"/>
    <lineage>
        <taxon>Eukaryota</taxon>
        <taxon>Sar</taxon>
        <taxon>Alveolata</taxon>
        <taxon>Ciliophora</taxon>
        <taxon>Intramacronucleata</taxon>
        <taxon>Spirotrichea</taxon>
        <taxon>Stichotrichia</taxon>
        <taxon>Sporadotrichida</taxon>
        <taxon>Halteriidae</taxon>
        <taxon>Halteria</taxon>
    </lineage>
</organism>
<evidence type="ECO:0000313" key="1">
    <source>
        <dbReference type="EMBL" id="TNV77822.1"/>
    </source>
</evidence>
<proteinExistence type="predicted"/>
<keyword evidence="2" id="KW-1185">Reference proteome</keyword>
<dbReference type="EMBL" id="RRYP01011297">
    <property type="protein sequence ID" value="TNV77822.1"/>
    <property type="molecule type" value="Genomic_DNA"/>
</dbReference>
<accession>A0A8J8T0M4</accession>